<feature type="domain" description="Isochorismatase-like" evidence="2">
    <location>
        <begin position="88"/>
        <end position="262"/>
    </location>
</feature>
<evidence type="ECO:0000313" key="3">
    <source>
        <dbReference type="EMBL" id="BDW94121.1"/>
    </source>
</evidence>
<dbReference type="SUPFAM" id="SSF52499">
    <property type="entry name" value="Isochorismatase-like hydrolases"/>
    <property type="match status" value="1"/>
</dbReference>
<organism evidence="3 4">
    <name type="scientific">Flagellimonas marinaquae</name>
    <dbReference type="NCBI Taxonomy" id="254955"/>
    <lineage>
        <taxon>Bacteria</taxon>
        <taxon>Pseudomonadati</taxon>
        <taxon>Bacteroidota</taxon>
        <taxon>Flavobacteriia</taxon>
        <taxon>Flavobacteriales</taxon>
        <taxon>Flavobacteriaceae</taxon>
        <taxon>Flagellimonas</taxon>
    </lineage>
</organism>
<dbReference type="Pfam" id="PF00857">
    <property type="entry name" value="Isochorismatase"/>
    <property type="match status" value="1"/>
</dbReference>
<dbReference type="GO" id="GO:0016787">
    <property type="term" value="F:hydrolase activity"/>
    <property type="evidence" value="ECO:0007669"/>
    <property type="project" value="UniProtKB-KW"/>
</dbReference>
<dbReference type="EMBL" id="AP027268">
    <property type="protein sequence ID" value="BDW94121.1"/>
    <property type="molecule type" value="Genomic_DNA"/>
</dbReference>
<keyword evidence="4" id="KW-1185">Reference proteome</keyword>
<evidence type="ECO:0000313" key="4">
    <source>
        <dbReference type="Proteomes" id="UP001330184"/>
    </source>
</evidence>
<dbReference type="Proteomes" id="UP001330184">
    <property type="component" value="Chromosome"/>
</dbReference>
<dbReference type="Gene3D" id="3.40.50.850">
    <property type="entry name" value="Isochorismatase-like"/>
    <property type="match status" value="1"/>
</dbReference>
<evidence type="ECO:0000259" key="2">
    <source>
        <dbReference type="Pfam" id="PF00857"/>
    </source>
</evidence>
<name>A0AA48HTH6_9FLAO</name>
<reference evidence="3 4" key="1">
    <citation type="submission" date="2023-01" db="EMBL/GenBank/DDBJ databases">
        <title>Complete genome sequence of Muricauda aquimarina strain IFOP_LL357.</title>
        <authorList>
            <person name="Gajardo G."/>
            <person name="Ueki S."/>
            <person name="Maruyama F."/>
        </authorList>
    </citation>
    <scope>NUCLEOTIDE SEQUENCE [LARGE SCALE GENOMIC DNA]</scope>
    <source>
        <strain evidence="3 4">IFOP_LL357</strain>
    </source>
</reference>
<dbReference type="PANTHER" id="PTHR43540">
    <property type="entry name" value="PEROXYUREIDOACRYLATE/UREIDOACRYLATE AMIDOHYDROLASE-RELATED"/>
    <property type="match status" value="1"/>
</dbReference>
<evidence type="ECO:0000256" key="1">
    <source>
        <dbReference type="ARBA" id="ARBA00022801"/>
    </source>
</evidence>
<accession>A0AA48HTH6</accession>
<keyword evidence="1" id="KW-0378">Hydrolase</keyword>
<gene>
    <name evidence="3" type="ORF">MACH07_29530</name>
</gene>
<proteinExistence type="predicted"/>
<dbReference type="InterPro" id="IPR036380">
    <property type="entry name" value="Isochorismatase-like_sf"/>
</dbReference>
<dbReference type="AlphaFoldDB" id="A0AA48HTH6"/>
<dbReference type="InterPro" id="IPR000868">
    <property type="entry name" value="Isochorismatase-like_dom"/>
</dbReference>
<protein>
    <recommendedName>
        <fullName evidence="2">Isochorismatase-like domain-containing protein</fullName>
    </recommendedName>
</protein>
<dbReference type="PANTHER" id="PTHR43540:SF16">
    <property type="entry name" value="ISOCHORISMATASE-LIKE DOMAIN-CONTAINING PROTEIN"/>
    <property type="match status" value="1"/>
</dbReference>
<dbReference type="InterPro" id="IPR050272">
    <property type="entry name" value="Isochorismatase-like_hydrls"/>
</dbReference>
<dbReference type="CDD" id="cd00431">
    <property type="entry name" value="cysteine_hydrolases"/>
    <property type="match status" value="1"/>
</dbReference>
<sequence length="299" mass="33757">MNTAFEYTDSYSLHLKIPEKENCPFTGELCPFFKPLHYRNFVSSKFKFNQLKKNRMKNLMRTLSVFMITISGLHAQLPEPGFVIDGSTAIVITDPQNDFLSPDGVAWGAVGQSVQENNTIENLETMFKLGEKYNIPVFISPHYYYEHDHQWKFEGTLEKLMHNITMFDRGDQLNVKGFEGSGADWLPRYKKYINKDRVVVTGPHKVFGSESNDLALQLRKQGVDKVILAGMSGNLCAESHMRELVENGFEVAVVGDATASAKLPGLDGDQAAQTNYKMISSKVFTTDELVKELKMHGIK</sequence>